<evidence type="ECO:0000256" key="2">
    <source>
        <dbReference type="SAM" id="MobiDB-lite"/>
    </source>
</evidence>
<accession>A0A2R5GGR5</accession>
<feature type="coiled-coil region" evidence="1">
    <location>
        <begin position="211"/>
        <end position="238"/>
    </location>
</feature>
<evidence type="ECO:0000313" key="4">
    <source>
        <dbReference type="EMBL" id="GBG27461.1"/>
    </source>
</evidence>
<evidence type="ECO:0000259" key="3">
    <source>
        <dbReference type="PROSITE" id="PS50913"/>
    </source>
</evidence>
<keyword evidence="5" id="KW-1185">Reference proteome</keyword>
<dbReference type="Proteomes" id="UP000241890">
    <property type="component" value="Unassembled WGS sequence"/>
</dbReference>
<dbReference type="EMBL" id="BEYU01000031">
    <property type="protein sequence ID" value="GBG27461.1"/>
    <property type="molecule type" value="Genomic_DNA"/>
</dbReference>
<feature type="compositionally biased region" description="Low complexity" evidence="2">
    <location>
        <begin position="30"/>
        <end position="67"/>
    </location>
</feature>
<name>A0A2R5GGR5_9STRA</name>
<dbReference type="PROSITE" id="PS50913">
    <property type="entry name" value="GRIP"/>
    <property type="match status" value="1"/>
</dbReference>
<protein>
    <recommendedName>
        <fullName evidence="3">GRIP domain-containing protein</fullName>
    </recommendedName>
</protein>
<feature type="region of interest" description="Disordered" evidence="2">
    <location>
        <begin position="400"/>
        <end position="428"/>
    </location>
</feature>
<organism evidence="4 5">
    <name type="scientific">Hondaea fermentalgiana</name>
    <dbReference type="NCBI Taxonomy" id="2315210"/>
    <lineage>
        <taxon>Eukaryota</taxon>
        <taxon>Sar</taxon>
        <taxon>Stramenopiles</taxon>
        <taxon>Bigyra</taxon>
        <taxon>Labyrinthulomycetes</taxon>
        <taxon>Thraustochytrida</taxon>
        <taxon>Thraustochytriidae</taxon>
        <taxon>Hondaea</taxon>
    </lineage>
</organism>
<dbReference type="InterPro" id="IPR000237">
    <property type="entry name" value="GRIP_dom"/>
</dbReference>
<dbReference type="OrthoDB" id="5848685at2759"/>
<dbReference type="Pfam" id="PF01465">
    <property type="entry name" value="GRIP"/>
    <property type="match status" value="1"/>
</dbReference>
<dbReference type="InParanoid" id="A0A2R5GGR5"/>
<dbReference type="Gene3D" id="1.10.220.60">
    <property type="entry name" value="GRIP domain"/>
    <property type="match status" value="1"/>
</dbReference>
<sequence>MDANEGGGPAPALVPAPEPTPASAEEHQEQTQGQEQTQEQQDEQQAAAAAAVAVAAAAPGQGAVANGAAGGGNKKESVPYLKKLLSVAKRSIDDLKKKLQQRDEALGVQRKENQALQEQLERVKDLTRRAQRRIEDLEGRLEDAQGEPEEPRCPIAARLRVRDEAAGLIWCLIETAPGVTEWVEEEEVFDRIGSNSVPFPMPALSLSESESATLSQRVDQLSKTLEETQDKFRRYKMKMEMSLKRKDAEVTRLAENNLKYKQHNITGHDYYSQLEYSRREIERLSAALDDSSKEVTTLRKRNNDLDRRLRNADAEQQALHKRIVNLEASTSNKNGEEENNNKPELQTQHSGRSLPIHRPDAGAEHAALVAKHTSLLEQHDKLRDEYDKFRIHAQKLLEEERNRAASAQQPKSAVDMHSPHASSVDSSLGFEDNSAAATQAATEREYIKNIFLKYLGAREGVEKETIEAALATALRFSPDQVKWVQDQKSSVAAAQAAAGGFMGRFFSNT</sequence>
<gene>
    <name evidence="4" type="ORF">FCC1311_036822</name>
</gene>
<comment type="caution">
    <text evidence="4">The sequence shown here is derived from an EMBL/GenBank/DDBJ whole genome shotgun (WGS) entry which is preliminary data.</text>
</comment>
<evidence type="ECO:0000313" key="5">
    <source>
        <dbReference type="Proteomes" id="UP000241890"/>
    </source>
</evidence>
<keyword evidence="1" id="KW-0175">Coiled coil</keyword>
<dbReference type="AlphaFoldDB" id="A0A2R5GGR5"/>
<feature type="domain" description="GRIP" evidence="3">
    <location>
        <begin position="437"/>
        <end position="487"/>
    </location>
</feature>
<proteinExistence type="predicted"/>
<evidence type="ECO:0000256" key="1">
    <source>
        <dbReference type="SAM" id="Coils"/>
    </source>
</evidence>
<feature type="region of interest" description="Disordered" evidence="2">
    <location>
        <begin position="1"/>
        <end position="76"/>
    </location>
</feature>
<feature type="coiled-coil region" evidence="1">
    <location>
        <begin position="106"/>
        <end position="147"/>
    </location>
</feature>
<reference evidence="4 5" key="1">
    <citation type="submission" date="2017-12" db="EMBL/GenBank/DDBJ databases">
        <title>Sequencing, de novo assembly and annotation of complete genome of a new Thraustochytrid species, strain FCC1311.</title>
        <authorList>
            <person name="Sedici K."/>
            <person name="Godart F."/>
            <person name="Aiese Cigliano R."/>
            <person name="Sanseverino W."/>
            <person name="Barakat M."/>
            <person name="Ortet P."/>
            <person name="Marechal E."/>
            <person name="Cagnac O."/>
            <person name="Amato A."/>
        </authorList>
    </citation>
    <scope>NUCLEOTIDE SEQUENCE [LARGE SCALE GENOMIC DNA]</scope>
</reference>
<feature type="region of interest" description="Disordered" evidence="2">
    <location>
        <begin position="327"/>
        <end position="358"/>
    </location>
</feature>
<dbReference type="SMART" id="SM00755">
    <property type="entry name" value="Grip"/>
    <property type="match status" value="1"/>
</dbReference>
<dbReference type="SUPFAM" id="SSF101283">
    <property type="entry name" value="GRIP domain"/>
    <property type="match status" value="1"/>
</dbReference>